<reference evidence="2 3" key="1">
    <citation type="submission" date="2015-06" db="EMBL/GenBank/DDBJ databases">
        <title>Cloning and characterization of the uncialamcin biosynthetic gene cluster.</title>
        <authorList>
            <person name="Yan X."/>
            <person name="Huang T."/>
            <person name="Ge H."/>
            <person name="Shen B."/>
        </authorList>
    </citation>
    <scope>NUCLEOTIDE SEQUENCE [LARGE SCALE GENOMIC DNA]</scope>
    <source>
        <strain evidence="2 3">DCA2648</strain>
    </source>
</reference>
<comment type="caution">
    <text evidence="2">The sequence shown here is derived from an EMBL/GenBank/DDBJ whole genome shotgun (WGS) entry which is preliminary data.</text>
</comment>
<dbReference type="SUPFAM" id="SSF56112">
    <property type="entry name" value="Protein kinase-like (PK-like)"/>
    <property type="match status" value="1"/>
</dbReference>
<sequence length="302" mass="31254">MTRPAPAALDWVASVVGAPVTGADALREGSGPWRLRLAGGGSARTVVLRTGGPGGEVRERFATEVAALEAAAERGVAAPRVIAYDLDGTAAGRPALLTSVVPGSSRVPTAADPARMRALGAAAAALHSLPMTPRAALPRRSRPLADVDFGALRRSHGPSPLWRRATEAFARAAVPDEAGVLVHGDLWQGNTMWDGGTLTGIVDWDSAGVGHPGVDLGSLRCDAALYFGERAADEVLSGWCEASGRAAGDTAYWDLVAALSTPPDLAMWLPALTEQGGPALDRATVAERRDRFLRAALHGLDA</sequence>
<evidence type="ECO:0000313" key="3">
    <source>
        <dbReference type="Proteomes" id="UP000186455"/>
    </source>
</evidence>
<dbReference type="InterPro" id="IPR011009">
    <property type="entry name" value="Kinase-like_dom_sf"/>
</dbReference>
<dbReference type="PANTHER" id="PTHR21310">
    <property type="entry name" value="AMINOGLYCOSIDE PHOSPHOTRANSFERASE-RELATED-RELATED"/>
    <property type="match status" value="1"/>
</dbReference>
<evidence type="ECO:0000259" key="1">
    <source>
        <dbReference type="Pfam" id="PF01636"/>
    </source>
</evidence>
<dbReference type="Proteomes" id="UP000186455">
    <property type="component" value="Unassembled WGS sequence"/>
</dbReference>
<dbReference type="Gene3D" id="3.90.1200.10">
    <property type="match status" value="1"/>
</dbReference>
<dbReference type="InterPro" id="IPR051678">
    <property type="entry name" value="AGP_Transferase"/>
</dbReference>
<dbReference type="Pfam" id="PF01636">
    <property type="entry name" value="APH"/>
    <property type="match status" value="1"/>
</dbReference>
<proteinExistence type="predicted"/>
<dbReference type="RefSeq" id="WP_073792190.1">
    <property type="nucleotide sequence ID" value="NZ_LFBV01000006.1"/>
</dbReference>
<keyword evidence="3" id="KW-1185">Reference proteome</keyword>
<evidence type="ECO:0000313" key="2">
    <source>
        <dbReference type="EMBL" id="OKH92583.1"/>
    </source>
</evidence>
<dbReference type="STRING" id="1048205.AB852_23315"/>
<organism evidence="2 3">
    <name type="scientific">Streptomyces uncialis</name>
    <dbReference type="NCBI Taxonomy" id="1048205"/>
    <lineage>
        <taxon>Bacteria</taxon>
        <taxon>Bacillati</taxon>
        <taxon>Actinomycetota</taxon>
        <taxon>Actinomycetes</taxon>
        <taxon>Kitasatosporales</taxon>
        <taxon>Streptomycetaceae</taxon>
        <taxon>Streptomyces</taxon>
    </lineage>
</organism>
<dbReference type="InterPro" id="IPR002575">
    <property type="entry name" value="Aminoglycoside_PTrfase"/>
</dbReference>
<name>A0A1Q4V412_9ACTN</name>
<accession>A0A1Q4V412</accession>
<dbReference type="EMBL" id="LFBV01000006">
    <property type="protein sequence ID" value="OKH92583.1"/>
    <property type="molecule type" value="Genomic_DNA"/>
</dbReference>
<dbReference type="AlphaFoldDB" id="A0A1Q4V412"/>
<protein>
    <recommendedName>
        <fullName evidence="1">Aminoglycoside phosphotransferase domain-containing protein</fullName>
    </recommendedName>
</protein>
<feature type="domain" description="Aminoglycoside phosphotransferase" evidence="1">
    <location>
        <begin position="41"/>
        <end position="244"/>
    </location>
</feature>
<gene>
    <name evidence="2" type="ORF">AB852_23315</name>
</gene>